<reference evidence="9" key="2">
    <citation type="journal article" date="2024" name="Plant">
        <title>Genomic evolution and insights into agronomic trait innovations of Sesamum species.</title>
        <authorList>
            <person name="Miao H."/>
            <person name="Wang L."/>
            <person name="Qu L."/>
            <person name="Liu H."/>
            <person name="Sun Y."/>
            <person name="Le M."/>
            <person name="Wang Q."/>
            <person name="Wei S."/>
            <person name="Zheng Y."/>
            <person name="Lin W."/>
            <person name="Duan Y."/>
            <person name="Cao H."/>
            <person name="Xiong S."/>
            <person name="Wang X."/>
            <person name="Wei L."/>
            <person name="Li C."/>
            <person name="Ma Q."/>
            <person name="Ju M."/>
            <person name="Zhao R."/>
            <person name="Li G."/>
            <person name="Mu C."/>
            <person name="Tian Q."/>
            <person name="Mei H."/>
            <person name="Zhang T."/>
            <person name="Gao T."/>
            <person name="Zhang H."/>
        </authorList>
    </citation>
    <scope>NUCLEOTIDE SEQUENCE</scope>
    <source>
        <strain evidence="9">KEN8</strain>
    </source>
</reference>
<dbReference type="SMART" id="SM00717">
    <property type="entry name" value="SANT"/>
    <property type="match status" value="1"/>
</dbReference>
<evidence type="ECO:0000256" key="2">
    <source>
        <dbReference type="ARBA" id="ARBA00022723"/>
    </source>
</evidence>
<dbReference type="GO" id="GO:0005634">
    <property type="term" value="C:nucleus"/>
    <property type="evidence" value="ECO:0007669"/>
    <property type="project" value="UniProtKB-SubCell"/>
</dbReference>
<dbReference type="SUPFAM" id="SSF57903">
    <property type="entry name" value="FYVE/PHD zinc finger"/>
    <property type="match status" value="1"/>
</dbReference>
<feature type="compositionally biased region" description="Acidic residues" evidence="6">
    <location>
        <begin position="222"/>
        <end position="243"/>
    </location>
</feature>
<dbReference type="AlphaFoldDB" id="A0AAW2Q438"/>
<dbReference type="PANTHER" id="PTHR47863">
    <property type="entry name" value="RING/FYVE/PHD ZINC FINGER SUPERFAMILY PROTEIN"/>
    <property type="match status" value="1"/>
</dbReference>
<keyword evidence="4" id="KW-0862">Zinc</keyword>
<feature type="compositionally biased region" description="Basic and acidic residues" evidence="6">
    <location>
        <begin position="129"/>
        <end position="150"/>
    </location>
</feature>
<keyword evidence="5" id="KW-0539">Nucleus</keyword>
<keyword evidence="3" id="KW-0863">Zinc-finger</keyword>
<dbReference type="CDD" id="cd11660">
    <property type="entry name" value="SANT_TRF"/>
    <property type="match status" value="1"/>
</dbReference>
<proteinExistence type="predicted"/>
<feature type="compositionally biased region" description="Polar residues" evidence="6">
    <location>
        <begin position="278"/>
        <end position="288"/>
    </location>
</feature>
<dbReference type="InterPro" id="IPR017930">
    <property type="entry name" value="Myb_dom"/>
</dbReference>
<protein>
    <recommendedName>
        <fullName evidence="10">Myb-like domain-containing protein</fullName>
    </recommendedName>
</protein>
<feature type="compositionally biased region" description="Basic and acidic residues" evidence="6">
    <location>
        <begin position="180"/>
        <end position="196"/>
    </location>
</feature>
<dbReference type="InterPro" id="IPR009057">
    <property type="entry name" value="Homeodomain-like_sf"/>
</dbReference>
<dbReference type="InterPro" id="IPR011011">
    <property type="entry name" value="Znf_FYVE_PHD"/>
</dbReference>
<evidence type="ECO:0008006" key="10">
    <source>
        <dbReference type="Google" id="ProtNLM"/>
    </source>
</evidence>
<feature type="domain" description="Myb-like" evidence="7">
    <location>
        <begin position="335"/>
        <end position="396"/>
    </location>
</feature>
<dbReference type="Gene3D" id="1.10.10.60">
    <property type="entry name" value="Homeodomain-like"/>
    <property type="match status" value="1"/>
</dbReference>
<gene>
    <name evidence="9" type="ORF">Scaly_1209800</name>
</gene>
<evidence type="ECO:0000313" key="9">
    <source>
        <dbReference type="EMBL" id="KAL0362546.1"/>
    </source>
</evidence>
<dbReference type="PROSITE" id="PS50090">
    <property type="entry name" value="MYB_LIKE"/>
    <property type="match status" value="1"/>
</dbReference>
<feature type="domain" description="HTH myb-type" evidence="8">
    <location>
        <begin position="337"/>
        <end position="398"/>
    </location>
</feature>
<dbReference type="GO" id="GO:0008270">
    <property type="term" value="F:zinc ion binding"/>
    <property type="evidence" value="ECO:0007669"/>
    <property type="project" value="UniProtKB-KW"/>
</dbReference>
<feature type="compositionally biased region" description="Basic and acidic residues" evidence="6">
    <location>
        <begin position="206"/>
        <end position="221"/>
    </location>
</feature>
<evidence type="ECO:0000256" key="6">
    <source>
        <dbReference type="SAM" id="MobiDB-lite"/>
    </source>
</evidence>
<comment type="caution">
    <text evidence="9">The sequence shown here is derived from an EMBL/GenBank/DDBJ whole genome shotgun (WGS) entry which is preliminary data.</text>
</comment>
<accession>A0AAW2Q438</accession>
<dbReference type="PANTHER" id="PTHR47863:SF5">
    <property type="entry name" value="HOMEODOMAIN-LIKE PROTEIN WITH RING_FYVE_PHD-TYPE ZINC FINGER DOMAIN-CONTAINING PROTEIN-RELATED"/>
    <property type="match status" value="1"/>
</dbReference>
<evidence type="ECO:0000256" key="1">
    <source>
        <dbReference type="ARBA" id="ARBA00004123"/>
    </source>
</evidence>
<dbReference type="SUPFAM" id="SSF46689">
    <property type="entry name" value="Homeodomain-like"/>
    <property type="match status" value="1"/>
</dbReference>
<comment type="subcellular location">
    <subcellularLocation>
        <location evidence="1">Nucleus</location>
    </subcellularLocation>
</comment>
<dbReference type="InterPro" id="IPR001005">
    <property type="entry name" value="SANT/Myb"/>
</dbReference>
<evidence type="ECO:0000256" key="3">
    <source>
        <dbReference type="ARBA" id="ARBA00022771"/>
    </source>
</evidence>
<name>A0AAW2Q438_9LAMI</name>
<dbReference type="Pfam" id="PF00249">
    <property type="entry name" value="Myb_DNA-binding"/>
    <property type="match status" value="1"/>
</dbReference>
<feature type="region of interest" description="Disordered" evidence="6">
    <location>
        <begin position="113"/>
        <end position="294"/>
    </location>
</feature>
<dbReference type="EMBL" id="JACGWM010000007">
    <property type="protein sequence ID" value="KAL0362546.1"/>
    <property type="molecule type" value="Genomic_DNA"/>
</dbReference>
<sequence>MEKGYIYISNLSVRCLKDYRMQMLGRFDLVIRLCENGCPLAIHEGCMGCPARFDDAGCFYCPYCLYKQAVAESRQAREYALARKKALLIFMDEEMMGSEQHLEGIKRAEADGHDLSKVSPANANVTTCDDGKSRGKDDAILNKPVLDLEHQSSSSEEEKIQEEESDASTSSEGQDPSLKMYEKEKVRVAEGKKIQEEEPGTSATSTDRDRSLTMPEDKNCNPEEEQIQEEECETSSVPSDEDPSPTVRARAKRGFKNSDQIDGDSGTVSLQRKLVKQSGKSKLTTPSVNHLRRSSRRLSSALGSAEMLNDKVFASRSLRQPRQPLVKLANYTFSSGKRKRLLWTEEEEETLKAGVHKYSTDGNKNLPWTKILDFGQHKFDRTRTPSDLKDKWRNMMAK</sequence>
<organism evidence="9">
    <name type="scientific">Sesamum calycinum</name>
    <dbReference type="NCBI Taxonomy" id="2727403"/>
    <lineage>
        <taxon>Eukaryota</taxon>
        <taxon>Viridiplantae</taxon>
        <taxon>Streptophyta</taxon>
        <taxon>Embryophyta</taxon>
        <taxon>Tracheophyta</taxon>
        <taxon>Spermatophyta</taxon>
        <taxon>Magnoliopsida</taxon>
        <taxon>eudicotyledons</taxon>
        <taxon>Gunneridae</taxon>
        <taxon>Pentapetalae</taxon>
        <taxon>asterids</taxon>
        <taxon>lamiids</taxon>
        <taxon>Lamiales</taxon>
        <taxon>Pedaliaceae</taxon>
        <taxon>Sesamum</taxon>
    </lineage>
</organism>
<evidence type="ECO:0000259" key="7">
    <source>
        <dbReference type="PROSITE" id="PS50090"/>
    </source>
</evidence>
<dbReference type="PROSITE" id="PS51294">
    <property type="entry name" value="HTH_MYB"/>
    <property type="match status" value="1"/>
</dbReference>
<evidence type="ECO:0000256" key="5">
    <source>
        <dbReference type="ARBA" id="ARBA00023242"/>
    </source>
</evidence>
<keyword evidence="2" id="KW-0479">Metal-binding</keyword>
<reference evidence="9" key="1">
    <citation type="submission" date="2020-06" db="EMBL/GenBank/DDBJ databases">
        <authorList>
            <person name="Li T."/>
            <person name="Hu X."/>
            <person name="Zhang T."/>
            <person name="Song X."/>
            <person name="Zhang H."/>
            <person name="Dai N."/>
            <person name="Sheng W."/>
            <person name="Hou X."/>
            <person name="Wei L."/>
        </authorList>
    </citation>
    <scope>NUCLEOTIDE SEQUENCE</scope>
    <source>
        <strain evidence="9">KEN8</strain>
        <tissue evidence="9">Leaf</tissue>
    </source>
</reference>
<evidence type="ECO:0000256" key="4">
    <source>
        <dbReference type="ARBA" id="ARBA00022833"/>
    </source>
</evidence>
<evidence type="ECO:0000259" key="8">
    <source>
        <dbReference type="PROSITE" id="PS51294"/>
    </source>
</evidence>